<gene>
    <name evidence="3" type="ORF">MYCIT1_LOCUS15160</name>
</gene>
<name>A0AAD2H9D3_9AGAR</name>
<feature type="compositionally biased region" description="Low complexity" evidence="1">
    <location>
        <begin position="174"/>
        <end position="194"/>
    </location>
</feature>
<evidence type="ECO:0000256" key="2">
    <source>
        <dbReference type="SAM" id="Phobius"/>
    </source>
</evidence>
<evidence type="ECO:0000256" key="1">
    <source>
        <dbReference type="SAM" id="MobiDB-lite"/>
    </source>
</evidence>
<reference evidence="3" key="1">
    <citation type="submission" date="2023-11" db="EMBL/GenBank/DDBJ databases">
        <authorList>
            <person name="De Vega J J."/>
            <person name="De Vega J J."/>
        </authorList>
    </citation>
    <scope>NUCLEOTIDE SEQUENCE</scope>
</reference>
<dbReference type="Proteomes" id="UP001295794">
    <property type="component" value="Unassembled WGS sequence"/>
</dbReference>
<sequence length="351" mass="36225">MRLNTSFQNTNCLTCTDSLVVDNLFAQTWHDGLQAVQGTPVSLSLSFTGTGISVMCAAIDLGPRTDIVTPMDLAFTLDGQPHGTYLYPQTGKAVYVYNYTFDDQPATSSTLSTPPTTAVVVSTQVTTSTATAVGTAVINTLSSTGSTDTVFQSSTSISTVGPQSPSSVNITSRSITSHGSQSTPSSSASSSASATVSSALLPTASTGTSPEVSPPATGIRRKNTSMIGVVIAVCISVVALAAIFLCMRYRRHRTCRTSTEDQERTPVPYTTVQVHSAGSLQSLLSPNRLGSGSASAGGTHLPSALASTADVDSGSMLDPPPSYAERMSSHVVVASPALGDRGAPFEMRKPG</sequence>
<evidence type="ECO:0000313" key="4">
    <source>
        <dbReference type="Proteomes" id="UP001295794"/>
    </source>
</evidence>
<dbReference type="EMBL" id="CAVNYO010000168">
    <property type="protein sequence ID" value="CAK5270605.1"/>
    <property type="molecule type" value="Genomic_DNA"/>
</dbReference>
<keyword evidence="4" id="KW-1185">Reference proteome</keyword>
<proteinExistence type="predicted"/>
<keyword evidence="2" id="KW-0812">Transmembrane</keyword>
<dbReference type="AlphaFoldDB" id="A0AAD2H9D3"/>
<keyword evidence="2" id="KW-0472">Membrane</keyword>
<comment type="caution">
    <text evidence="3">The sequence shown here is derived from an EMBL/GenBank/DDBJ whole genome shotgun (WGS) entry which is preliminary data.</text>
</comment>
<protein>
    <submittedName>
        <fullName evidence="3">Uncharacterized protein</fullName>
    </submittedName>
</protein>
<feature type="region of interest" description="Disordered" evidence="1">
    <location>
        <begin position="155"/>
        <end position="194"/>
    </location>
</feature>
<keyword evidence="2" id="KW-1133">Transmembrane helix</keyword>
<accession>A0AAD2H9D3</accession>
<organism evidence="3 4">
    <name type="scientific">Mycena citricolor</name>
    <dbReference type="NCBI Taxonomy" id="2018698"/>
    <lineage>
        <taxon>Eukaryota</taxon>
        <taxon>Fungi</taxon>
        <taxon>Dikarya</taxon>
        <taxon>Basidiomycota</taxon>
        <taxon>Agaricomycotina</taxon>
        <taxon>Agaricomycetes</taxon>
        <taxon>Agaricomycetidae</taxon>
        <taxon>Agaricales</taxon>
        <taxon>Marasmiineae</taxon>
        <taxon>Mycenaceae</taxon>
        <taxon>Mycena</taxon>
    </lineage>
</organism>
<feature type="compositionally biased region" description="Polar residues" evidence="1">
    <location>
        <begin position="155"/>
        <end position="173"/>
    </location>
</feature>
<evidence type="ECO:0000313" key="3">
    <source>
        <dbReference type="EMBL" id="CAK5270605.1"/>
    </source>
</evidence>
<feature type="transmembrane region" description="Helical" evidence="2">
    <location>
        <begin position="226"/>
        <end position="247"/>
    </location>
</feature>